<evidence type="ECO:0000259" key="2">
    <source>
        <dbReference type="Pfam" id="PF01926"/>
    </source>
</evidence>
<dbReference type="PANTHER" id="PTHR43127">
    <property type="entry name" value="DEVELOPMENTALLY-REGULATED GTP-BINDING PROTEIN 2"/>
    <property type="match status" value="1"/>
</dbReference>
<feature type="region of interest" description="Disordered" evidence="1">
    <location>
        <begin position="1"/>
        <end position="20"/>
    </location>
</feature>
<dbReference type="GO" id="GO:0005525">
    <property type="term" value="F:GTP binding"/>
    <property type="evidence" value="ECO:0007669"/>
    <property type="project" value="InterPro"/>
</dbReference>
<feature type="compositionally biased region" description="Basic and acidic residues" evidence="1">
    <location>
        <begin position="10"/>
        <end position="20"/>
    </location>
</feature>
<sequence length="331" mass="36535">MPANLTPQYHKVEEEYRRAQTPEDELRCLELMLREIPKHKGTDKLQAELKAKISKAKQEVEVAKKSAKKGGPSLKLPRQGAGRVILLGGPNAGKSSLLKAVTRATPEVAPYPFTTREPQLGMMPWEDINIQLIDTPPISADVFDPNLLGLIRGSDLVLLMVDLGADEGTEQLQAVLDQLKGTKTRLANESYLDEDDIGVSFTKTLLVLNKIDLPEAADRLALMREFITLDFDEHHISAEAGMGLDELKAAVVQALDIVRVYTKLPNKKEADFDKPFTLRRGGTLMDVAELIHKDVAASFKHARVWGTNINPGSTVKGDYVVSDKDVVEIHS</sequence>
<dbReference type="Pfam" id="PF02824">
    <property type="entry name" value="TGS"/>
    <property type="match status" value="1"/>
</dbReference>
<evidence type="ECO:0000256" key="1">
    <source>
        <dbReference type="SAM" id="MobiDB-lite"/>
    </source>
</evidence>
<dbReference type="RefSeq" id="WP_145098671.1">
    <property type="nucleotide sequence ID" value="NZ_CP036274.1"/>
</dbReference>
<protein>
    <submittedName>
        <fullName evidence="4">GTPase Obg</fullName>
    </submittedName>
</protein>
<proteinExistence type="predicted"/>
<dbReference type="InterPro" id="IPR045001">
    <property type="entry name" value="DRG"/>
</dbReference>
<organism evidence="4 5">
    <name type="scientific">Anatilimnocola aggregata</name>
    <dbReference type="NCBI Taxonomy" id="2528021"/>
    <lineage>
        <taxon>Bacteria</taxon>
        <taxon>Pseudomonadati</taxon>
        <taxon>Planctomycetota</taxon>
        <taxon>Planctomycetia</taxon>
        <taxon>Pirellulales</taxon>
        <taxon>Pirellulaceae</taxon>
        <taxon>Anatilimnocola</taxon>
    </lineage>
</organism>
<name>A0A517YMN6_9BACT</name>
<dbReference type="Gene3D" id="6.10.140.1070">
    <property type="match status" value="1"/>
</dbReference>
<accession>A0A517YMN6</accession>
<dbReference type="InterPro" id="IPR012676">
    <property type="entry name" value="TGS-like"/>
</dbReference>
<dbReference type="Gene3D" id="3.40.50.300">
    <property type="entry name" value="P-loop containing nucleotide triphosphate hydrolases"/>
    <property type="match status" value="1"/>
</dbReference>
<feature type="domain" description="G" evidence="2">
    <location>
        <begin position="83"/>
        <end position="179"/>
    </location>
</feature>
<evidence type="ECO:0000313" key="4">
    <source>
        <dbReference type="EMBL" id="QDU31476.1"/>
    </source>
</evidence>
<evidence type="ECO:0000259" key="3">
    <source>
        <dbReference type="Pfam" id="PF02824"/>
    </source>
</evidence>
<dbReference type="GO" id="GO:0003924">
    <property type="term" value="F:GTPase activity"/>
    <property type="evidence" value="ECO:0007669"/>
    <property type="project" value="InterPro"/>
</dbReference>
<dbReference type="Proteomes" id="UP000315017">
    <property type="component" value="Chromosome"/>
</dbReference>
<gene>
    <name evidence="4" type="primary">obg_2</name>
    <name evidence="4" type="ORF">ETAA8_66340</name>
</gene>
<dbReference type="Gene3D" id="3.10.20.30">
    <property type="match status" value="1"/>
</dbReference>
<evidence type="ECO:0000313" key="5">
    <source>
        <dbReference type="Proteomes" id="UP000315017"/>
    </source>
</evidence>
<dbReference type="SUPFAM" id="SSF81271">
    <property type="entry name" value="TGS-like"/>
    <property type="match status" value="1"/>
</dbReference>
<dbReference type="PRINTS" id="PR00326">
    <property type="entry name" value="GTP1OBG"/>
</dbReference>
<reference evidence="4 5" key="1">
    <citation type="submission" date="2019-02" db="EMBL/GenBank/DDBJ databases">
        <title>Deep-cultivation of Planctomycetes and their phenomic and genomic characterization uncovers novel biology.</title>
        <authorList>
            <person name="Wiegand S."/>
            <person name="Jogler M."/>
            <person name="Boedeker C."/>
            <person name="Pinto D."/>
            <person name="Vollmers J."/>
            <person name="Rivas-Marin E."/>
            <person name="Kohn T."/>
            <person name="Peeters S.H."/>
            <person name="Heuer A."/>
            <person name="Rast P."/>
            <person name="Oberbeckmann S."/>
            <person name="Bunk B."/>
            <person name="Jeske O."/>
            <person name="Meyerdierks A."/>
            <person name="Storesund J.E."/>
            <person name="Kallscheuer N."/>
            <person name="Luecker S."/>
            <person name="Lage O.M."/>
            <person name="Pohl T."/>
            <person name="Merkel B.J."/>
            <person name="Hornburger P."/>
            <person name="Mueller R.-W."/>
            <person name="Bruemmer F."/>
            <person name="Labrenz M."/>
            <person name="Spormann A.M."/>
            <person name="Op den Camp H."/>
            <person name="Overmann J."/>
            <person name="Amann R."/>
            <person name="Jetten M.S.M."/>
            <person name="Mascher T."/>
            <person name="Medema M.H."/>
            <person name="Devos D.P."/>
            <person name="Kaster A.-K."/>
            <person name="Ovreas L."/>
            <person name="Rohde M."/>
            <person name="Galperin M.Y."/>
            <person name="Jogler C."/>
        </authorList>
    </citation>
    <scope>NUCLEOTIDE SEQUENCE [LARGE SCALE GENOMIC DNA]</scope>
    <source>
        <strain evidence="4 5">ETA_A8</strain>
    </source>
</reference>
<dbReference type="Pfam" id="PF01926">
    <property type="entry name" value="MMR_HSR1"/>
    <property type="match status" value="1"/>
</dbReference>
<keyword evidence="5" id="KW-1185">Reference proteome</keyword>
<dbReference type="KEGG" id="aagg:ETAA8_66340"/>
<feature type="domain" description="TGS" evidence="3">
    <location>
        <begin position="258"/>
        <end position="330"/>
    </location>
</feature>
<dbReference type="EMBL" id="CP036274">
    <property type="protein sequence ID" value="QDU31476.1"/>
    <property type="molecule type" value="Genomic_DNA"/>
</dbReference>
<dbReference type="OrthoDB" id="257487at2"/>
<dbReference type="InterPro" id="IPR027417">
    <property type="entry name" value="P-loop_NTPase"/>
</dbReference>
<dbReference type="AlphaFoldDB" id="A0A517YMN6"/>
<dbReference type="InterPro" id="IPR006073">
    <property type="entry name" value="GTP-bd"/>
</dbReference>
<dbReference type="SUPFAM" id="SSF52540">
    <property type="entry name" value="P-loop containing nucleoside triphosphate hydrolases"/>
    <property type="match status" value="1"/>
</dbReference>
<dbReference type="InterPro" id="IPR004095">
    <property type="entry name" value="TGS"/>
</dbReference>
<dbReference type="InterPro" id="IPR012675">
    <property type="entry name" value="Beta-grasp_dom_sf"/>
</dbReference>